<dbReference type="STRING" id="1184609.KILIM_010_00240"/>
<dbReference type="PANTHER" id="PTHR39426">
    <property type="entry name" value="HOMOLOGY TO DEATH-ON-CURING PROTEIN OF PHAGE P1"/>
    <property type="match status" value="1"/>
</dbReference>
<name>K6VES1_9MICO</name>
<reference evidence="2 3" key="1">
    <citation type="submission" date="2012-08" db="EMBL/GenBank/DDBJ databases">
        <title>Whole genome shotgun sequence of Kineosphaera limosa NBRC 100340.</title>
        <authorList>
            <person name="Yoshida I."/>
            <person name="Isaki S."/>
            <person name="Hosoyama A."/>
            <person name="Tsuchikane K."/>
            <person name="Katsumata H."/>
            <person name="Ando Y."/>
            <person name="Ohji S."/>
            <person name="Hamada M."/>
            <person name="Tamura T."/>
            <person name="Yamazoe A."/>
            <person name="Yamazaki S."/>
            <person name="Fujita N."/>
        </authorList>
    </citation>
    <scope>NUCLEOTIDE SEQUENCE [LARGE SCALE GENOMIC DNA]</scope>
    <source>
        <strain evidence="2 3">NBRC 100340</strain>
    </source>
</reference>
<dbReference type="Proteomes" id="UP000008366">
    <property type="component" value="Unassembled WGS sequence"/>
</dbReference>
<dbReference type="GO" id="GO:0016301">
    <property type="term" value="F:kinase activity"/>
    <property type="evidence" value="ECO:0007669"/>
    <property type="project" value="InterPro"/>
</dbReference>
<evidence type="ECO:0000259" key="1">
    <source>
        <dbReference type="PROSITE" id="PS51459"/>
    </source>
</evidence>
<dbReference type="Gene3D" id="1.20.120.1870">
    <property type="entry name" value="Fic/DOC protein, Fido domain"/>
    <property type="match status" value="1"/>
</dbReference>
<sequence>MTTDPPTTPDPATWRYPDVEDLLHIAERLGTPAVRDFGLIDSAAHRPAATVFGEDAYPDLATKAVALLSSIARNHALVDGNKRLAWSATRVLVRLNGFDLVPPSTDAAYDLVIAAATGEADVETLAPTLSQWLVPMPES</sequence>
<dbReference type="InterPro" id="IPR003812">
    <property type="entry name" value="Fido"/>
</dbReference>
<accession>K6VES1</accession>
<keyword evidence="3" id="KW-1185">Reference proteome</keyword>
<dbReference type="InterPro" id="IPR053737">
    <property type="entry name" value="Type_II_TA_Toxin"/>
</dbReference>
<organism evidence="2 3">
    <name type="scientific">Kineosphaera limosa NBRC 100340</name>
    <dbReference type="NCBI Taxonomy" id="1184609"/>
    <lineage>
        <taxon>Bacteria</taxon>
        <taxon>Bacillati</taxon>
        <taxon>Actinomycetota</taxon>
        <taxon>Actinomycetes</taxon>
        <taxon>Micrococcales</taxon>
        <taxon>Dermatophilaceae</taxon>
        <taxon>Kineosphaera</taxon>
    </lineage>
</organism>
<dbReference type="EMBL" id="BAHD01000010">
    <property type="protein sequence ID" value="GAB94693.1"/>
    <property type="molecule type" value="Genomic_DNA"/>
</dbReference>
<dbReference type="InterPro" id="IPR006440">
    <property type="entry name" value="Doc"/>
</dbReference>
<proteinExistence type="predicted"/>
<evidence type="ECO:0000313" key="2">
    <source>
        <dbReference type="EMBL" id="GAB94693.1"/>
    </source>
</evidence>
<feature type="domain" description="Fido" evidence="1">
    <location>
        <begin position="17"/>
        <end position="135"/>
    </location>
</feature>
<dbReference type="AlphaFoldDB" id="K6VES1"/>
<gene>
    <name evidence="2" type="ORF">KILIM_010_00240</name>
</gene>
<comment type="caution">
    <text evidence="2">The sequence shown here is derived from an EMBL/GenBank/DDBJ whole genome shotgun (WGS) entry which is preliminary data.</text>
</comment>
<dbReference type="OrthoDB" id="9802752at2"/>
<dbReference type="eggNOG" id="COG3654">
    <property type="taxonomic scope" value="Bacteria"/>
</dbReference>
<evidence type="ECO:0000313" key="3">
    <source>
        <dbReference type="Proteomes" id="UP000008366"/>
    </source>
</evidence>
<protein>
    <recommendedName>
        <fullName evidence="1">Fido domain-containing protein</fullName>
    </recommendedName>
</protein>
<dbReference type="Pfam" id="PF02661">
    <property type="entry name" value="Fic"/>
    <property type="match status" value="1"/>
</dbReference>
<dbReference type="PANTHER" id="PTHR39426:SF1">
    <property type="entry name" value="HOMOLOGY TO DEATH-ON-CURING PROTEIN OF PHAGE P1"/>
    <property type="match status" value="1"/>
</dbReference>
<dbReference type="PROSITE" id="PS51459">
    <property type="entry name" value="FIDO"/>
    <property type="match status" value="1"/>
</dbReference>
<dbReference type="RefSeq" id="WP_006591225.1">
    <property type="nucleotide sequence ID" value="NZ_BAHD01000010.1"/>
</dbReference>